<dbReference type="Proteomes" id="UP000015104">
    <property type="component" value="Unassembled WGS sequence"/>
</dbReference>
<dbReference type="PROSITE" id="PS50102">
    <property type="entry name" value="RRM"/>
    <property type="match status" value="1"/>
</dbReference>
<dbReference type="InterPro" id="IPR012677">
    <property type="entry name" value="Nucleotide-bd_a/b_plait_sf"/>
</dbReference>
<proteinExistence type="predicted"/>
<dbReference type="GO" id="GO:0005634">
    <property type="term" value="C:nucleus"/>
    <property type="evidence" value="ECO:0007669"/>
    <property type="project" value="UniProtKB-SubCell"/>
</dbReference>
<dbReference type="InterPro" id="IPR000504">
    <property type="entry name" value="RRM_dom"/>
</dbReference>
<dbReference type="PANTHER" id="PTHR48038">
    <property type="entry name" value="RIBONUCLEOPROTEIN RB97D"/>
    <property type="match status" value="1"/>
</dbReference>
<feature type="domain" description="RRM" evidence="6">
    <location>
        <begin position="3"/>
        <end position="73"/>
    </location>
</feature>
<dbReference type="eggNOG" id="KOG0106">
    <property type="taxonomic scope" value="Eukaryota"/>
</dbReference>
<dbReference type="PANTHER" id="PTHR48038:SF3">
    <property type="entry name" value="SPLICING FACTOR, ARGININE_SERINE-RICH 1-RELATED"/>
    <property type="match status" value="1"/>
</dbReference>
<evidence type="ECO:0000256" key="2">
    <source>
        <dbReference type="ARBA" id="ARBA00022884"/>
    </source>
</evidence>
<evidence type="ECO:0000259" key="6">
    <source>
        <dbReference type="PROSITE" id="PS50102"/>
    </source>
</evidence>
<sequence>MGTRVYVGRLHYDVRERDIEKFFKGYGRIREILMKDGFAFVEFDDHRDADDAVYDLNGKELMGERVHVEFARGPSRGRARFRPYGSSRPYYSNSRSDRPSGGLTYAENKLSSFFLIVDPKMSLTLGMAPQGTPSIE</sequence>
<dbReference type="GO" id="GO:0003723">
    <property type="term" value="F:RNA binding"/>
    <property type="evidence" value="ECO:0007669"/>
    <property type="project" value="UniProtKB-UniRule"/>
</dbReference>
<dbReference type="SUPFAM" id="SSF54928">
    <property type="entry name" value="RNA-binding domain, RBD"/>
    <property type="match status" value="1"/>
</dbReference>
<keyword evidence="3" id="KW-0539">Nucleus</keyword>
<reference evidence="7" key="2">
    <citation type="submission" date="2015-06" db="UniProtKB">
        <authorList>
            <consortium name="EnsemblMetazoa"/>
        </authorList>
    </citation>
    <scope>IDENTIFICATION</scope>
</reference>
<protein>
    <recommendedName>
        <fullName evidence="6">RRM domain-containing protein</fullName>
    </recommendedName>
</protein>
<evidence type="ECO:0000256" key="1">
    <source>
        <dbReference type="ARBA" id="ARBA00004123"/>
    </source>
</evidence>
<accession>T1K543</accession>
<evidence type="ECO:0000256" key="4">
    <source>
        <dbReference type="PROSITE-ProRule" id="PRU00176"/>
    </source>
</evidence>
<reference evidence="8" key="1">
    <citation type="submission" date="2011-08" db="EMBL/GenBank/DDBJ databases">
        <authorList>
            <person name="Rombauts S."/>
        </authorList>
    </citation>
    <scope>NUCLEOTIDE SEQUENCE</scope>
    <source>
        <strain evidence="8">London</strain>
    </source>
</reference>
<evidence type="ECO:0000256" key="3">
    <source>
        <dbReference type="ARBA" id="ARBA00023242"/>
    </source>
</evidence>
<organism evidence="7 8">
    <name type="scientific">Tetranychus urticae</name>
    <name type="common">Two-spotted spider mite</name>
    <dbReference type="NCBI Taxonomy" id="32264"/>
    <lineage>
        <taxon>Eukaryota</taxon>
        <taxon>Metazoa</taxon>
        <taxon>Ecdysozoa</taxon>
        <taxon>Arthropoda</taxon>
        <taxon>Chelicerata</taxon>
        <taxon>Arachnida</taxon>
        <taxon>Acari</taxon>
        <taxon>Acariformes</taxon>
        <taxon>Trombidiformes</taxon>
        <taxon>Prostigmata</taxon>
        <taxon>Eleutherengona</taxon>
        <taxon>Raphignathae</taxon>
        <taxon>Tetranychoidea</taxon>
        <taxon>Tetranychidae</taxon>
        <taxon>Tetranychus</taxon>
    </lineage>
</organism>
<dbReference type="Pfam" id="PF00076">
    <property type="entry name" value="RRM_1"/>
    <property type="match status" value="1"/>
</dbReference>
<keyword evidence="2 4" id="KW-0694">RNA-binding</keyword>
<comment type="subcellular location">
    <subcellularLocation>
        <location evidence="1">Nucleus</location>
    </subcellularLocation>
</comment>
<dbReference type="FunFam" id="3.30.70.330:FF:000420">
    <property type="entry name" value="serine-arginine protein 55 isoform X1"/>
    <property type="match status" value="1"/>
</dbReference>
<dbReference type="SMART" id="SM00360">
    <property type="entry name" value="RRM"/>
    <property type="match status" value="1"/>
</dbReference>
<dbReference type="AlphaFoldDB" id="T1K543"/>
<dbReference type="EnsemblMetazoa" id="tetur05g04960.1">
    <property type="protein sequence ID" value="tetur05g04960.1"/>
    <property type="gene ID" value="tetur05g04960"/>
</dbReference>
<evidence type="ECO:0000313" key="7">
    <source>
        <dbReference type="EnsemblMetazoa" id="tetur05g04960.1"/>
    </source>
</evidence>
<dbReference type="InterPro" id="IPR035979">
    <property type="entry name" value="RBD_domain_sf"/>
</dbReference>
<feature type="region of interest" description="Disordered" evidence="5">
    <location>
        <begin position="79"/>
        <end position="102"/>
    </location>
</feature>
<keyword evidence="8" id="KW-1185">Reference proteome</keyword>
<name>T1K543_TETUR</name>
<dbReference type="HOGENOM" id="CLU_012062_28_13_1"/>
<dbReference type="CDD" id="cd12337">
    <property type="entry name" value="RRM1_SRSF4_like"/>
    <property type="match status" value="1"/>
</dbReference>
<evidence type="ECO:0000256" key="5">
    <source>
        <dbReference type="SAM" id="MobiDB-lite"/>
    </source>
</evidence>
<evidence type="ECO:0000313" key="8">
    <source>
        <dbReference type="Proteomes" id="UP000015104"/>
    </source>
</evidence>
<dbReference type="STRING" id="32264.T1K543"/>
<dbReference type="EMBL" id="CAEY01001585">
    <property type="status" value="NOT_ANNOTATED_CDS"/>
    <property type="molecule type" value="Genomic_DNA"/>
</dbReference>
<dbReference type="Gene3D" id="3.30.70.330">
    <property type="match status" value="1"/>
</dbReference>